<sequence>MFHGLQIKRPINLEVMHSLNTRVMKGRGKDLMKGEESESGRNLVGILMTDQGIVIIGARKRATRCNHDGVKVLGLIHGDFSLTPIFHIPTCT</sequence>
<keyword evidence="2" id="KW-1185">Reference proteome</keyword>
<comment type="caution">
    <text evidence="1">The sequence shown here is derived from an EMBL/GenBank/DDBJ whole genome shotgun (WGS) entry which is preliminary data.</text>
</comment>
<evidence type="ECO:0000313" key="1">
    <source>
        <dbReference type="EMBL" id="KAI8558959.1"/>
    </source>
</evidence>
<protein>
    <submittedName>
        <fullName evidence="1">Uncharacterized protein</fullName>
    </submittedName>
</protein>
<organism evidence="1 2">
    <name type="scientific">Rhododendron molle</name>
    <name type="common">Chinese azalea</name>
    <name type="synonym">Azalea mollis</name>
    <dbReference type="NCBI Taxonomy" id="49168"/>
    <lineage>
        <taxon>Eukaryota</taxon>
        <taxon>Viridiplantae</taxon>
        <taxon>Streptophyta</taxon>
        <taxon>Embryophyta</taxon>
        <taxon>Tracheophyta</taxon>
        <taxon>Spermatophyta</taxon>
        <taxon>Magnoliopsida</taxon>
        <taxon>eudicotyledons</taxon>
        <taxon>Gunneridae</taxon>
        <taxon>Pentapetalae</taxon>
        <taxon>asterids</taxon>
        <taxon>Ericales</taxon>
        <taxon>Ericaceae</taxon>
        <taxon>Ericoideae</taxon>
        <taxon>Rhodoreae</taxon>
        <taxon>Rhododendron</taxon>
    </lineage>
</organism>
<proteinExistence type="predicted"/>
<reference evidence="1" key="1">
    <citation type="submission" date="2022-02" db="EMBL/GenBank/DDBJ databases">
        <title>Plant Genome Project.</title>
        <authorList>
            <person name="Zhang R.-G."/>
        </authorList>
    </citation>
    <scope>NUCLEOTIDE SEQUENCE</scope>
    <source>
        <strain evidence="1">AT1</strain>
    </source>
</reference>
<name>A0ACC0P166_RHOML</name>
<dbReference type="Proteomes" id="UP001062846">
    <property type="component" value="Chromosome 4"/>
</dbReference>
<evidence type="ECO:0000313" key="2">
    <source>
        <dbReference type="Proteomes" id="UP001062846"/>
    </source>
</evidence>
<gene>
    <name evidence="1" type="ORF">RHMOL_Rhmol04G0136800</name>
</gene>
<accession>A0ACC0P166</accession>
<dbReference type="EMBL" id="CM046391">
    <property type="protein sequence ID" value="KAI8558959.1"/>
    <property type="molecule type" value="Genomic_DNA"/>
</dbReference>